<dbReference type="EMBL" id="JAGMWT010000031">
    <property type="protein sequence ID" value="KAH7109610.1"/>
    <property type="molecule type" value="Genomic_DNA"/>
</dbReference>
<dbReference type="Proteomes" id="UP000700596">
    <property type="component" value="Unassembled WGS sequence"/>
</dbReference>
<keyword evidence="1" id="KW-1133">Transmembrane helix</keyword>
<feature type="transmembrane region" description="Helical" evidence="1">
    <location>
        <begin position="273"/>
        <end position="302"/>
    </location>
</feature>
<reference evidence="2" key="1">
    <citation type="journal article" date="2021" name="Nat. Commun.">
        <title>Genetic determinants of endophytism in the Arabidopsis root mycobiome.</title>
        <authorList>
            <person name="Mesny F."/>
            <person name="Miyauchi S."/>
            <person name="Thiergart T."/>
            <person name="Pickel B."/>
            <person name="Atanasova L."/>
            <person name="Karlsson M."/>
            <person name="Huettel B."/>
            <person name="Barry K.W."/>
            <person name="Haridas S."/>
            <person name="Chen C."/>
            <person name="Bauer D."/>
            <person name="Andreopoulos W."/>
            <person name="Pangilinan J."/>
            <person name="LaButti K."/>
            <person name="Riley R."/>
            <person name="Lipzen A."/>
            <person name="Clum A."/>
            <person name="Drula E."/>
            <person name="Henrissat B."/>
            <person name="Kohler A."/>
            <person name="Grigoriev I.V."/>
            <person name="Martin F.M."/>
            <person name="Hacquard S."/>
        </authorList>
    </citation>
    <scope>NUCLEOTIDE SEQUENCE</scope>
    <source>
        <strain evidence="2">MPI-CAGE-CH-0243</strain>
    </source>
</reference>
<comment type="caution">
    <text evidence="2">The sequence shown here is derived from an EMBL/GenBank/DDBJ whole genome shotgun (WGS) entry which is preliminary data.</text>
</comment>
<proteinExistence type="predicted"/>
<dbReference type="OrthoDB" id="5086500at2759"/>
<keyword evidence="1" id="KW-0812">Transmembrane</keyword>
<name>A0A9P9I7M6_9PLEO</name>
<keyword evidence="3" id="KW-1185">Reference proteome</keyword>
<gene>
    <name evidence="2" type="ORF">B0J11DRAFT_544875</name>
</gene>
<dbReference type="PANTHER" id="PTHR34414">
    <property type="entry name" value="HET DOMAIN-CONTAINING PROTEIN-RELATED"/>
    <property type="match status" value="1"/>
</dbReference>
<evidence type="ECO:0000313" key="2">
    <source>
        <dbReference type="EMBL" id="KAH7109610.1"/>
    </source>
</evidence>
<sequence length="320" mass="37274">MSPFSKANKFENNLDPCAAASPAASLPGHPCILLDDSGPMKKFLGKEFCSPDLEIMAPHLWIMTTLSSANINPLHRQRVKGREIIVTEEPRLHLVWIHNRIFIKPLPRYLVSQKFWEMYLDEGSDRLGESRINICKAANGFLRTYRYLIQHESDFHIAQQDSLRLVPRDMTWEHFCKLTAELDHISDSDVSKRYNYGELRLTRLNFYAPLLLRKFHFEHLHGQYGDFFGRLYGPILFVFALISIILNSMQVALSAEQLVTSHWESIWYTSRSFSMASLVGAGIISTWFVLLWLWLFLDEWVFTIKQKMKKRRERLSASSC</sequence>
<dbReference type="InterPro" id="IPR046536">
    <property type="entry name" value="DUF6601"/>
</dbReference>
<accession>A0A9P9I7M6</accession>
<protein>
    <recommendedName>
        <fullName evidence="4">Subtilisin-like serine protease</fullName>
    </recommendedName>
</protein>
<feature type="transmembrane region" description="Helical" evidence="1">
    <location>
        <begin position="231"/>
        <end position="253"/>
    </location>
</feature>
<evidence type="ECO:0008006" key="4">
    <source>
        <dbReference type="Google" id="ProtNLM"/>
    </source>
</evidence>
<evidence type="ECO:0000256" key="1">
    <source>
        <dbReference type="SAM" id="Phobius"/>
    </source>
</evidence>
<keyword evidence="1" id="KW-0472">Membrane</keyword>
<dbReference type="PANTHER" id="PTHR34414:SF1">
    <property type="entry name" value="SUBTILISIN-LIKE SERINE PROTEASE"/>
    <property type="match status" value="1"/>
</dbReference>
<dbReference type="Pfam" id="PF20246">
    <property type="entry name" value="DUF6601"/>
    <property type="match status" value="1"/>
</dbReference>
<organism evidence="2 3">
    <name type="scientific">Dendryphion nanum</name>
    <dbReference type="NCBI Taxonomy" id="256645"/>
    <lineage>
        <taxon>Eukaryota</taxon>
        <taxon>Fungi</taxon>
        <taxon>Dikarya</taxon>
        <taxon>Ascomycota</taxon>
        <taxon>Pezizomycotina</taxon>
        <taxon>Dothideomycetes</taxon>
        <taxon>Pleosporomycetidae</taxon>
        <taxon>Pleosporales</taxon>
        <taxon>Torulaceae</taxon>
        <taxon>Dendryphion</taxon>
    </lineage>
</organism>
<evidence type="ECO:0000313" key="3">
    <source>
        <dbReference type="Proteomes" id="UP000700596"/>
    </source>
</evidence>
<dbReference type="AlphaFoldDB" id="A0A9P9I7M6"/>